<dbReference type="PANTHER" id="PTHR30294:SF38">
    <property type="entry name" value="TRANSPORT PERMEASE PROTEIN"/>
    <property type="match status" value="1"/>
</dbReference>
<feature type="transmembrane region" description="Helical" evidence="8">
    <location>
        <begin position="359"/>
        <end position="381"/>
    </location>
</feature>
<evidence type="ECO:0000256" key="3">
    <source>
        <dbReference type="ARBA" id="ARBA00022448"/>
    </source>
</evidence>
<dbReference type="PANTHER" id="PTHR30294">
    <property type="entry name" value="MEMBRANE COMPONENT OF ABC TRANSPORTER YHHJ-RELATED"/>
    <property type="match status" value="1"/>
</dbReference>
<evidence type="ECO:0000256" key="8">
    <source>
        <dbReference type="SAM" id="Phobius"/>
    </source>
</evidence>
<evidence type="ECO:0000313" key="10">
    <source>
        <dbReference type="EMBL" id="MBC9713890.1"/>
    </source>
</evidence>
<dbReference type="InterPro" id="IPR047817">
    <property type="entry name" value="ABC2_TM_bact-type"/>
</dbReference>
<comment type="subcellular location">
    <subcellularLocation>
        <location evidence="1">Cell membrane</location>
        <topology evidence="1">Multi-pass membrane protein</topology>
    </subcellularLocation>
</comment>
<keyword evidence="11" id="KW-1185">Reference proteome</keyword>
<feature type="transmembrane region" description="Helical" evidence="8">
    <location>
        <begin position="308"/>
        <end position="330"/>
    </location>
</feature>
<gene>
    <name evidence="10" type="ORF">H9Y04_15070</name>
</gene>
<feature type="transmembrane region" description="Helical" evidence="8">
    <location>
        <begin position="198"/>
        <end position="216"/>
    </location>
</feature>
<keyword evidence="7 8" id="KW-0472">Membrane</keyword>
<dbReference type="Pfam" id="PF12698">
    <property type="entry name" value="ABC2_membrane_3"/>
    <property type="match status" value="1"/>
</dbReference>
<keyword evidence="3" id="KW-0813">Transport</keyword>
<feature type="transmembrane region" description="Helical" evidence="8">
    <location>
        <begin position="243"/>
        <end position="266"/>
    </location>
</feature>
<keyword evidence="5 8" id="KW-0812">Transmembrane</keyword>
<evidence type="ECO:0000313" key="11">
    <source>
        <dbReference type="Proteomes" id="UP000642284"/>
    </source>
</evidence>
<name>A0ABR7SGM2_9ACTN</name>
<organism evidence="10 11">
    <name type="scientific">Streptomyces polyasparticus</name>
    <dbReference type="NCBI Taxonomy" id="2767826"/>
    <lineage>
        <taxon>Bacteria</taxon>
        <taxon>Bacillati</taxon>
        <taxon>Actinomycetota</taxon>
        <taxon>Actinomycetes</taxon>
        <taxon>Kitasatosporales</taxon>
        <taxon>Streptomycetaceae</taxon>
        <taxon>Streptomyces</taxon>
    </lineage>
</organism>
<dbReference type="Proteomes" id="UP000642284">
    <property type="component" value="Unassembled WGS sequence"/>
</dbReference>
<evidence type="ECO:0000259" key="9">
    <source>
        <dbReference type="PROSITE" id="PS51012"/>
    </source>
</evidence>
<protein>
    <submittedName>
        <fullName evidence="10">ABC transporter permease</fullName>
    </submittedName>
</protein>
<evidence type="ECO:0000256" key="2">
    <source>
        <dbReference type="ARBA" id="ARBA00007783"/>
    </source>
</evidence>
<feature type="transmembrane region" description="Helical" evidence="8">
    <location>
        <begin position="21"/>
        <end position="42"/>
    </location>
</feature>
<feature type="transmembrane region" description="Helical" evidence="8">
    <location>
        <begin position="272"/>
        <end position="296"/>
    </location>
</feature>
<comment type="caution">
    <text evidence="10">The sequence shown here is derived from an EMBL/GenBank/DDBJ whole genome shotgun (WGS) entry which is preliminary data.</text>
</comment>
<evidence type="ECO:0000256" key="7">
    <source>
        <dbReference type="ARBA" id="ARBA00023136"/>
    </source>
</evidence>
<dbReference type="InterPro" id="IPR051449">
    <property type="entry name" value="ABC-2_transporter_component"/>
</dbReference>
<evidence type="ECO:0000256" key="6">
    <source>
        <dbReference type="ARBA" id="ARBA00022989"/>
    </source>
</evidence>
<evidence type="ECO:0000256" key="4">
    <source>
        <dbReference type="ARBA" id="ARBA00022475"/>
    </source>
</evidence>
<evidence type="ECO:0000256" key="1">
    <source>
        <dbReference type="ARBA" id="ARBA00004651"/>
    </source>
</evidence>
<keyword evidence="4" id="KW-1003">Cell membrane</keyword>
<reference evidence="10 11" key="1">
    <citation type="submission" date="2020-08" db="EMBL/GenBank/DDBJ databases">
        <title>Genemic of Streptomyces polyaspartic.</title>
        <authorList>
            <person name="Liu W."/>
        </authorList>
    </citation>
    <scope>NUCLEOTIDE SEQUENCE [LARGE SCALE GENOMIC DNA]</scope>
    <source>
        <strain evidence="10 11">TRM66268-LWL</strain>
    </source>
</reference>
<dbReference type="RefSeq" id="WP_187814321.1">
    <property type="nucleotide sequence ID" value="NZ_JACTVJ010000006.1"/>
</dbReference>
<accession>A0ABR7SGM2</accession>
<keyword evidence="6 8" id="KW-1133">Transmembrane helix</keyword>
<dbReference type="EMBL" id="JACTVJ010000006">
    <property type="protein sequence ID" value="MBC9713890.1"/>
    <property type="molecule type" value="Genomic_DNA"/>
</dbReference>
<sequence>MTALAVTRATVARMLRDRTALFFMILLPVAIIVVIGATVSGFDQFRVGVVPASRPGPIATALATDLDRAPALRTHHYSEEAVARTALRRGELDAVVLVPARLDEAVRHGRTISLPVLVEPSGSSGHAAVSSIQAVVADHAGKLQAARFAVAETGGSFDSRLALARGAADRAAPITVKSGMVNGQSQVLPLGYSYSTPTMLVLFVFINALAGGAAIVQTRQSGVYARALAAPVSARTLVLGETVAHLALALTQSALIVGIGSLAFGVEWGDPLAAVVLVAVWALVGTGAGVLSGALFRTPEQVHAIGPAVGIGLGMLGGCMWPLTFVPGWLRAAGHAVPHAWAVDSWTVLLSQQGGLSDILRNLAVLGAFAVGLLTLASLGLHRRLTSAAPVRRS</sequence>
<feature type="domain" description="ABC transmembrane type-2" evidence="9">
    <location>
        <begin position="161"/>
        <end position="384"/>
    </location>
</feature>
<proteinExistence type="inferred from homology"/>
<dbReference type="InterPro" id="IPR013525">
    <property type="entry name" value="ABC2_TM"/>
</dbReference>
<dbReference type="PROSITE" id="PS51012">
    <property type="entry name" value="ABC_TM2"/>
    <property type="match status" value="1"/>
</dbReference>
<comment type="similarity">
    <text evidence="2">Belongs to the ABC-2 integral membrane protein family.</text>
</comment>
<evidence type="ECO:0000256" key="5">
    <source>
        <dbReference type="ARBA" id="ARBA00022692"/>
    </source>
</evidence>